<gene>
    <name evidence="12" type="ORF">GRI65_10825</name>
</gene>
<evidence type="ECO:0000313" key="12">
    <source>
        <dbReference type="EMBL" id="MXP44949.1"/>
    </source>
</evidence>
<keyword evidence="13" id="KW-1185">Reference proteome</keyword>
<keyword evidence="9 10" id="KW-0472">Membrane</keyword>
<feature type="transmembrane region" description="Helical" evidence="10">
    <location>
        <begin position="20"/>
        <end position="44"/>
    </location>
</feature>
<keyword evidence="12" id="KW-0282">Flagellum</keyword>
<keyword evidence="4" id="KW-1003">Cell membrane</keyword>
<keyword evidence="6 10" id="KW-0812">Transmembrane</keyword>
<organism evidence="12 13">
    <name type="scientific">Allopontixanthobacter sediminis</name>
    <dbReference type="NCBI Taxonomy" id="1689985"/>
    <lineage>
        <taxon>Bacteria</taxon>
        <taxon>Pseudomonadati</taxon>
        <taxon>Pseudomonadota</taxon>
        <taxon>Alphaproteobacteria</taxon>
        <taxon>Sphingomonadales</taxon>
        <taxon>Erythrobacteraceae</taxon>
        <taxon>Allopontixanthobacter</taxon>
    </lineage>
</organism>
<dbReference type="PANTHER" id="PTHR35091">
    <property type="entry name" value="FLAGELLAR PROTEIN FLIL"/>
    <property type="match status" value="1"/>
</dbReference>
<accession>A0A845BBK3</accession>
<dbReference type="Pfam" id="PF03748">
    <property type="entry name" value="FliL"/>
    <property type="match status" value="1"/>
</dbReference>
<dbReference type="Proteomes" id="UP000431922">
    <property type="component" value="Unassembled WGS sequence"/>
</dbReference>
<feature type="region of interest" description="Disordered" evidence="11">
    <location>
        <begin position="54"/>
        <end position="84"/>
    </location>
</feature>
<comment type="similarity">
    <text evidence="3 10">Belongs to the FliL family.</text>
</comment>
<sequence length="193" mass="20784">MTKPKKTDDDAPAKKGKMKLVIIALAMLGVGAGGAYGAVAMGYLGASHEAKGPDLPKLVRKGEEDPYAPKSEAKEGEVDDVDGEGGSEYRTTYYSFEDAFTSNLLDSAALIQVSLAASTRYDGRVLMWLRKHDLAIRSAILIELADTPEGDVYSVEGKARLQKRLTAAINRVLTETEGFGGVDDVHFRGFLVQ</sequence>
<dbReference type="GO" id="GO:0005886">
    <property type="term" value="C:plasma membrane"/>
    <property type="evidence" value="ECO:0007669"/>
    <property type="project" value="UniProtKB-SubCell"/>
</dbReference>
<dbReference type="GO" id="GO:0009425">
    <property type="term" value="C:bacterial-type flagellum basal body"/>
    <property type="evidence" value="ECO:0007669"/>
    <property type="project" value="InterPro"/>
</dbReference>
<keyword evidence="5 10" id="KW-0145">Chemotaxis</keyword>
<evidence type="ECO:0000256" key="11">
    <source>
        <dbReference type="SAM" id="MobiDB-lite"/>
    </source>
</evidence>
<evidence type="ECO:0000256" key="7">
    <source>
        <dbReference type="ARBA" id="ARBA00022779"/>
    </source>
</evidence>
<evidence type="ECO:0000256" key="10">
    <source>
        <dbReference type="RuleBase" id="RU364125"/>
    </source>
</evidence>
<dbReference type="OrthoDB" id="7058946at2"/>
<dbReference type="GO" id="GO:0071978">
    <property type="term" value="P:bacterial-type flagellum-dependent swarming motility"/>
    <property type="evidence" value="ECO:0007669"/>
    <property type="project" value="TreeGrafter"/>
</dbReference>
<evidence type="ECO:0000313" key="13">
    <source>
        <dbReference type="Proteomes" id="UP000431922"/>
    </source>
</evidence>
<dbReference type="InterPro" id="IPR005503">
    <property type="entry name" value="FliL"/>
</dbReference>
<dbReference type="PANTHER" id="PTHR35091:SF2">
    <property type="entry name" value="FLAGELLAR PROTEIN FLIL"/>
    <property type="match status" value="1"/>
</dbReference>
<dbReference type="AlphaFoldDB" id="A0A845BBK3"/>
<protein>
    <recommendedName>
        <fullName evidence="10">Flagellar protein FliL</fullName>
    </recommendedName>
</protein>
<keyword evidence="7 10" id="KW-0283">Flagellar rotation</keyword>
<comment type="caution">
    <text evidence="12">The sequence shown here is derived from an EMBL/GenBank/DDBJ whole genome shotgun (WGS) entry which is preliminary data.</text>
</comment>
<evidence type="ECO:0000256" key="6">
    <source>
        <dbReference type="ARBA" id="ARBA00022692"/>
    </source>
</evidence>
<keyword evidence="10" id="KW-0997">Cell inner membrane</keyword>
<name>A0A845BBK3_9SPHN</name>
<reference evidence="12 13" key="1">
    <citation type="submission" date="2019-12" db="EMBL/GenBank/DDBJ databases">
        <title>Genomic-based taxomic classification of the family Erythrobacteraceae.</title>
        <authorList>
            <person name="Xu L."/>
        </authorList>
    </citation>
    <scope>NUCLEOTIDE SEQUENCE [LARGE SCALE GENOMIC DNA]</scope>
    <source>
        <strain evidence="12 13">KCTC 42453</strain>
    </source>
</reference>
<evidence type="ECO:0000256" key="9">
    <source>
        <dbReference type="ARBA" id="ARBA00023136"/>
    </source>
</evidence>
<evidence type="ECO:0000256" key="4">
    <source>
        <dbReference type="ARBA" id="ARBA00022475"/>
    </source>
</evidence>
<dbReference type="RefSeq" id="WP_160756478.1">
    <property type="nucleotide sequence ID" value="NZ_WTYL01000002.1"/>
</dbReference>
<evidence type="ECO:0000256" key="2">
    <source>
        <dbReference type="ARBA" id="ARBA00004162"/>
    </source>
</evidence>
<proteinExistence type="inferred from homology"/>
<keyword evidence="12" id="KW-0969">Cilium</keyword>
<evidence type="ECO:0000256" key="5">
    <source>
        <dbReference type="ARBA" id="ARBA00022500"/>
    </source>
</evidence>
<comment type="subcellular location">
    <subcellularLocation>
        <location evidence="10">Cell inner membrane</location>
    </subcellularLocation>
    <subcellularLocation>
        <location evidence="2">Cell membrane</location>
        <topology evidence="2">Single-pass membrane protein</topology>
    </subcellularLocation>
</comment>
<evidence type="ECO:0000256" key="3">
    <source>
        <dbReference type="ARBA" id="ARBA00008281"/>
    </source>
</evidence>
<dbReference type="GO" id="GO:0006935">
    <property type="term" value="P:chemotaxis"/>
    <property type="evidence" value="ECO:0007669"/>
    <property type="project" value="UniProtKB-KW"/>
</dbReference>
<evidence type="ECO:0000256" key="8">
    <source>
        <dbReference type="ARBA" id="ARBA00022989"/>
    </source>
</evidence>
<comment type="function">
    <text evidence="1 10">Controls the rotational direction of flagella during chemotaxis.</text>
</comment>
<keyword evidence="8 10" id="KW-1133">Transmembrane helix</keyword>
<dbReference type="EMBL" id="WTYL01000002">
    <property type="protein sequence ID" value="MXP44949.1"/>
    <property type="molecule type" value="Genomic_DNA"/>
</dbReference>
<evidence type="ECO:0000256" key="1">
    <source>
        <dbReference type="ARBA" id="ARBA00002254"/>
    </source>
</evidence>
<keyword evidence="12" id="KW-0966">Cell projection</keyword>